<name>A0A182WPG8_9DIPT</name>
<sequence length="24" mass="2722">MISLWPKFAVLVRSLVIVRVAAPR</sequence>
<accession>A0A182WPG8</accession>
<reference evidence="2" key="1">
    <citation type="submission" date="2013-03" db="EMBL/GenBank/DDBJ databases">
        <title>The Genome Sequence of Anopheles minimus MINIMUS1.</title>
        <authorList>
            <consortium name="The Broad Institute Genomics Platform"/>
            <person name="Neafsey D.E."/>
            <person name="Walton C."/>
            <person name="Walker B."/>
            <person name="Young S.K."/>
            <person name="Zeng Q."/>
            <person name="Gargeya S."/>
            <person name="Fitzgerald M."/>
            <person name="Haas B."/>
            <person name="Abouelleil A."/>
            <person name="Allen A.W."/>
            <person name="Alvarado L."/>
            <person name="Arachchi H.M."/>
            <person name="Berlin A.M."/>
            <person name="Chapman S.B."/>
            <person name="Gainer-Dewar J."/>
            <person name="Goldberg J."/>
            <person name="Griggs A."/>
            <person name="Gujja S."/>
            <person name="Hansen M."/>
            <person name="Howarth C."/>
            <person name="Imamovic A."/>
            <person name="Ireland A."/>
            <person name="Larimer J."/>
            <person name="McCowan C."/>
            <person name="Murphy C."/>
            <person name="Pearson M."/>
            <person name="Poon T.W."/>
            <person name="Priest M."/>
            <person name="Roberts A."/>
            <person name="Saif S."/>
            <person name="Shea T."/>
            <person name="Sisk P."/>
            <person name="Sykes S."/>
            <person name="Wortman J."/>
            <person name="Nusbaum C."/>
            <person name="Birren B."/>
        </authorList>
    </citation>
    <scope>NUCLEOTIDE SEQUENCE [LARGE SCALE GENOMIC DNA]</scope>
    <source>
        <strain evidence="2">MINIMUS1</strain>
    </source>
</reference>
<dbReference type="AlphaFoldDB" id="A0A182WPG8"/>
<dbReference type="EnsemblMetazoa" id="AMIN014569-RA">
    <property type="protein sequence ID" value="AMIN014569-PA"/>
    <property type="gene ID" value="AMIN014569"/>
</dbReference>
<dbReference type="VEuPathDB" id="VectorBase:AMIN014569"/>
<evidence type="ECO:0000313" key="1">
    <source>
        <dbReference type="EnsemblMetazoa" id="AMIN014569-PA"/>
    </source>
</evidence>
<protein>
    <submittedName>
        <fullName evidence="1">Uncharacterized protein</fullName>
    </submittedName>
</protein>
<organism evidence="1 2">
    <name type="scientific">Anopheles minimus</name>
    <dbReference type="NCBI Taxonomy" id="112268"/>
    <lineage>
        <taxon>Eukaryota</taxon>
        <taxon>Metazoa</taxon>
        <taxon>Ecdysozoa</taxon>
        <taxon>Arthropoda</taxon>
        <taxon>Hexapoda</taxon>
        <taxon>Insecta</taxon>
        <taxon>Pterygota</taxon>
        <taxon>Neoptera</taxon>
        <taxon>Endopterygota</taxon>
        <taxon>Diptera</taxon>
        <taxon>Nematocera</taxon>
        <taxon>Culicoidea</taxon>
        <taxon>Culicidae</taxon>
        <taxon>Anophelinae</taxon>
        <taxon>Anopheles</taxon>
    </lineage>
</organism>
<evidence type="ECO:0000313" key="2">
    <source>
        <dbReference type="Proteomes" id="UP000075920"/>
    </source>
</evidence>
<reference evidence="1" key="2">
    <citation type="submission" date="2020-05" db="UniProtKB">
        <authorList>
            <consortium name="EnsemblMetazoa"/>
        </authorList>
    </citation>
    <scope>IDENTIFICATION</scope>
    <source>
        <strain evidence="1">MINIMUS1</strain>
    </source>
</reference>
<keyword evidence="2" id="KW-1185">Reference proteome</keyword>
<proteinExistence type="predicted"/>
<dbReference type="Proteomes" id="UP000075920">
    <property type="component" value="Unassembled WGS sequence"/>
</dbReference>